<dbReference type="AlphaFoldDB" id="A0A1E3QZM4"/>
<evidence type="ECO:0000313" key="1">
    <source>
        <dbReference type="EMBL" id="ODQ82532.1"/>
    </source>
</evidence>
<keyword evidence="2" id="KW-1185">Reference proteome</keyword>
<dbReference type="Proteomes" id="UP000094336">
    <property type="component" value="Unassembled WGS sequence"/>
</dbReference>
<dbReference type="GeneID" id="30145313"/>
<gene>
    <name evidence="1" type="ORF">BABINDRAFT_159101</name>
</gene>
<dbReference type="RefSeq" id="XP_018987860.1">
    <property type="nucleotide sequence ID" value="XM_019127460.1"/>
</dbReference>
<sequence>MWASRVDSSYASDETLSSGRCHLSRSLTPIDQYTRKTYRIITREKRSAVLMKVLINKQPLKQKPKTGD</sequence>
<reference evidence="2" key="1">
    <citation type="submission" date="2016-05" db="EMBL/GenBank/DDBJ databases">
        <title>Comparative genomics of biotechnologically important yeasts.</title>
        <authorList>
            <consortium name="DOE Joint Genome Institute"/>
            <person name="Riley R."/>
            <person name="Haridas S."/>
            <person name="Wolfe K.H."/>
            <person name="Lopes M.R."/>
            <person name="Hittinger C.T."/>
            <person name="Goker M."/>
            <person name="Salamov A."/>
            <person name="Wisecaver J."/>
            <person name="Long T.M."/>
            <person name="Aerts A.L."/>
            <person name="Barry K."/>
            <person name="Choi C."/>
            <person name="Clum A."/>
            <person name="Coughlan A.Y."/>
            <person name="Deshpande S."/>
            <person name="Douglass A.P."/>
            <person name="Hanson S.J."/>
            <person name="Klenk H.-P."/>
            <person name="Labutti K."/>
            <person name="Lapidus A."/>
            <person name="Lindquist E."/>
            <person name="Lipzen A."/>
            <person name="Meier-Kolthoff J.P."/>
            <person name="Ohm R.A."/>
            <person name="Otillar R.P."/>
            <person name="Pangilinan J."/>
            <person name="Peng Y."/>
            <person name="Rokas A."/>
            <person name="Rosa C.A."/>
            <person name="Scheuner C."/>
            <person name="Sibirny A.A."/>
            <person name="Slot J.C."/>
            <person name="Stielow J.B."/>
            <person name="Sun H."/>
            <person name="Kurtzman C.P."/>
            <person name="Blackwell M."/>
            <person name="Grigoriev I.V."/>
            <person name="Jeffries T.W."/>
        </authorList>
    </citation>
    <scope>NUCLEOTIDE SEQUENCE [LARGE SCALE GENOMIC DNA]</scope>
    <source>
        <strain evidence="2">NRRL Y-12698</strain>
    </source>
</reference>
<organism evidence="1 2">
    <name type="scientific">Babjeviella inositovora NRRL Y-12698</name>
    <dbReference type="NCBI Taxonomy" id="984486"/>
    <lineage>
        <taxon>Eukaryota</taxon>
        <taxon>Fungi</taxon>
        <taxon>Dikarya</taxon>
        <taxon>Ascomycota</taxon>
        <taxon>Saccharomycotina</taxon>
        <taxon>Pichiomycetes</taxon>
        <taxon>Serinales incertae sedis</taxon>
        <taxon>Babjeviella</taxon>
    </lineage>
</organism>
<name>A0A1E3QZM4_9ASCO</name>
<evidence type="ECO:0000313" key="2">
    <source>
        <dbReference type="Proteomes" id="UP000094336"/>
    </source>
</evidence>
<protein>
    <submittedName>
        <fullName evidence="1">Uncharacterized protein</fullName>
    </submittedName>
</protein>
<accession>A0A1E3QZM4</accession>
<proteinExistence type="predicted"/>
<dbReference type="EMBL" id="KV454426">
    <property type="protein sequence ID" value="ODQ82532.1"/>
    <property type="molecule type" value="Genomic_DNA"/>
</dbReference>